<protein>
    <recommendedName>
        <fullName evidence="5">Polymer-forming cytoskeletal protein</fullName>
    </recommendedName>
</protein>
<evidence type="ECO:0000313" key="4">
    <source>
        <dbReference type="Proteomes" id="UP000253941"/>
    </source>
</evidence>
<feature type="region of interest" description="Disordered" evidence="2">
    <location>
        <begin position="195"/>
        <end position="236"/>
    </location>
</feature>
<feature type="compositionally biased region" description="Polar residues" evidence="2">
    <location>
        <begin position="211"/>
        <end position="222"/>
    </location>
</feature>
<reference evidence="3 4" key="1">
    <citation type="submission" date="2018-07" db="EMBL/GenBank/DDBJ databases">
        <title>Venubactetium sediminum gen. nov., sp. nov., isolated from a marine solar saltern.</title>
        <authorList>
            <person name="Wang S."/>
        </authorList>
    </citation>
    <scope>NUCLEOTIDE SEQUENCE [LARGE SCALE GENOMIC DNA]</scope>
    <source>
        <strain evidence="3 4">WD2A32</strain>
    </source>
</reference>
<dbReference type="EMBL" id="QPMH01000002">
    <property type="protein sequence ID" value="RDD63375.1"/>
    <property type="molecule type" value="Genomic_DNA"/>
</dbReference>
<dbReference type="PANTHER" id="PTHR35024:SF4">
    <property type="entry name" value="POLYMER-FORMING CYTOSKELETAL PROTEIN"/>
    <property type="match status" value="1"/>
</dbReference>
<comment type="caution">
    <text evidence="3">The sequence shown here is derived from an EMBL/GenBank/DDBJ whole genome shotgun (WGS) entry which is preliminary data.</text>
</comment>
<dbReference type="Pfam" id="PF04519">
    <property type="entry name" value="Bactofilin"/>
    <property type="match status" value="1"/>
</dbReference>
<name>A0A369TG62_9PROT</name>
<dbReference type="InterPro" id="IPR007607">
    <property type="entry name" value="BacA/B"/>
</dbReference>
<proteinExistence type="inferred from homology"/>
<keyword evidence="4" id="KW-1185">Reference proteome</keyword>
<evidence type="ECO:0008006" key="5">
    <source>
        <dbReference type="Google" id="ProtNLM"/>
    </source>
</evidence>
<comment type="similarity">
    <text evidence="1">Belongs to the bactofilin family.</text>
</comment>
<evidence type="ECO:0000256" key="2">
    <source>
        <dbReference type="SAM" id="MobiDB-lite"/>
    </source>
</evidence>
<feature type="region of interest" description="Disordered" evidence="2">
    <location>
        <begin position="1"/>
        <end position="96"/>
    </location>
</feature>
<evidence type="ECO:0000256" key="1">
    <source>
        <dbReference type="ARBA" id="ARBA00044755"/>
    </source>
</evidence>
<sequence length="236" mass="24905">MTMFGKRKQQQGKPEWQEPTASTPPLKETAASGDDKPASDTAKAPSAPAKPTPRPDPSAVLNRQPAPPVRPDQFRRNGGQRQPGHGVQPAESKQLTVGRDIEVSGEIRSCDRLVVEGKVEADLSDSRVLEVAASGAFKGSAIIDIAEIAGRFDGDLIVRERLYLRSTGQVNGTIRYRGLEIESGGRIGGTLVELSEEEAQGAGGRGEDAPSTASPTVSQPTPLHQPPKAGAGTSRD</sequence>
<organism evidence="3 4">
    <name type="scientific">Ferruginivarius sediminum</name>
    <dbReference type="NCBI Taxonomy" id="2661937"/>
    <lineage>
        <taxon>Bacteria</taxon>
        <taxon>Pseudomonadati</taxon>
        <taxon>Pseudomonadota</taxon>
        <taxon>Alphaproteobacteria</taxon>
        <taxon>Rhodospirillales</taxon>
        <taxon>Rhodospirillaceae</taxon>
        <taxon>Ferruginivarius</taxon>
    </lineage>
</organism>
<dbReference type="Proteomes" id="UP000253941">
    <property type="component" value="Unassembled WGS sequence"/>
</dbReference>
<dbReference type="PANTHER" id="PTHR35024">
    <property type="entry name" value="HYPOTHETICAL CYTOSOLIC PROTEIN"/>
    <property type="match status" value="1"/>
</dbReference>
<gene>
    <name evidence="3" type="ORF">DRB17_02715</name>
</gene>
<feature type="compositionally biased region" description="Basic residues" evidence="2">
    <location>
        <begin position="1"/>
        <end position="10"/>
    </location>
</feature>
<dbReference type="RefSeq" id="WP_114580629.1">
    <property type="nucleotide sequence ID" value="NZ_QPMH01000002.1"/>
</dbReference>
<dbReference type="AlphaFoldDB" id="A0A369TG62"/>
<evidence type="ECO:0000313" key="3">
    <source>
        <dbReference type="EMBL" id="RDD63375.1"/>
    </source>
</evidence>
<accession>A0A369TG62</accession>